<dbReference type="EMBL" id="ADFP01000047">
    <property type="protein sequence ID" value="EFB91238.1"/>
    <property type="molecule type" value="Genomic_DNA"/>
</dbReference>
<evidence type="ECO:0000256" key="4">
    <source>
        <dbReference type="ARBA" id="ARBA00010499"/>
    </source>
</evidence>
<dbReference type="NCBIfam" id="NF003543">
    <property type="entry name" value="PRK05198.1"/>
    <property type="match status" value="1"/>
</dbReference>
<dbReference type="SUPFAM" id="SSF51569">
    <property type="entry name" value="Aldolase"/>
    <property type="match status" value="1"/>
</dbReference>
<dbReference type="EC" id="2.5.1.55" evidence="8"/>
<dbReference type="Gene3D" id="3.20.20.70">
    <property type="entry name" value="Aldolase class I"/>
    <property type="match status" value="1"/>
</dbReference>
<dbReference type="NCBIfam" id="TIGR01362">
    <property type="entry name" value="KDO8P_synth"/>
    <property type="match status" value="1"/>
</dbReference>
<evidence type="ECO:0000256" key="5">
    <source>
        <dbReference type="ARBA" id="ARBA00022490"/>
    </source>
</evidence>
<dbReference type="InterPro" id="IPR006218">
    <property type="entry name" value="DAHP1/KDSA"/>
</dbReference>
<evidence type="ECO:0000313" key="11">
    <source>
        <dbReference type="Proteomes" id="UP000006462"/>
    </source>
</evidence>
<organism evidence="10 11">
    <name type="scientific">Pyramidobacter piscolens W5455</name>
    <dbReference type="NCBI Taxonomy" id="352165"/>
    <lineage>
        <taxon>Bacteria</taxon>
        <taxon>Thermotogati</taxon>
        <taxon>Synergistota</taxon>
        <taxon>Synergistia</taxon>
        <taxon>Synergistales</taxon>
        <taxon>Dethiosulfovibrionaceae</taxon>
        <taxon>Pyramidobacter</taxon>
    </lineage>
</organism>
<protein>
    <recommendedName>
        <fullName evidence="8">2-dehydro-3-deoxyphosphooctonate aldolase</fullName>
        <ecNumber evidence="8">2.5.1.55</ecNumber>
    </recommendedName>
    <alternativeName>
        <fullName evidence="8">3-deoxy-D-manno-octulosonic acid 8-phosphate synthase</fullName>
    </alternativeName>
    <alternativeName>
        <fullName evidence="8">KDO-8-phosphate synthase</fullName>
        <shortName evidence="8">KDO 8-P synthase</shortName>
        <shortName evidence="8">KDOPS</shortName>
    </alternativeName>
    <alternativeName>
        <fullName evidence="8">Phospho-2-dehydro-3-deoxyoctonate aldolase</fullName>
    </alternativeName>
</protein>
<comment type="similarity">
    <text evidence="4 8">Belongs to the KdsA family.</text>
</comment>
<dbReference type="Proteomes" id="UP000006462">
    <property type="component" value="Unassembled WGS sequence"/>
</dbReference>
<evidence type="ECO:0000256" key="7">
    <source>
        <dbReference type="ARBA" id="ARBA00049112"/>
    </source>
</evidence>
<feature type="domain" description="DAHP synthetase I/KDSA" evidence="9">
    <location>
        <begin position="12"/>
        <end position="266"/>
    </location>
</feature>
<evidence type="ECO:0000256" key="2">
    <source>
        <dbReference type="ARBA" id="ARBA00004756"/>
    </source>
</evidence>
<name>A0ABM9ZWJ5_9BACT</name>
<evidence type="ECO:0000256" key="1">
    <source>
        <dbReference type="ARBA" id="ARBA00004496"/>
    </source>
</evidence>
<evidence type="ECO:0000259" key="9">
    <source>
        <dbReference type="Pfam" id="PF00793"/>
    </source>
</evidence>
<proteinExistence type="inferred from homology"/>
<evidence type="ECO:0000256" key="8">
    <source>
        <dbReference type="HAMAP-Rule" id="MF_00056"/>
    </source>
</evidence>
<dbReference type="GO" id="GO:0008676">
    <property type="term" value="F:3-deoxy-8-phosphooctulonate synthase activity"/>
    <property type="evidence" value="ECO:0007669"/>
    <property type="project" value="UniProtKB-EC"/>
</dbReference>
<keyword evidence="5 8" id="KW-0963">Cytoplasm</keyword>
<comment type="subcellular location">
    <subcellularLocation>
        <location evidence="1 8">Cytoplasm</location>
    </subcellularLocation>
</comment>
<dbReference type="InterPro" id="IPR006269">
    <property type="entry name" value="KDO8P_synthase"/>
</dbReference>
<comment type="pathway">
    <text evidence="2">Bacterial outer membrane biogenesis; lipopolysaccharide biosynthesis.</text>
</comment>
<dbReference type="Pfam" id="PF00793">
    <property type="entry name" value="DAHP_synth_1"/>
    <property type="match status" value="1"/>
</dbReference>
<evidence type="ECO:0000313" key="10">
    <source>
        <dbReference type="EMBL" id="EFB91238.1"/>
    </source>
</evidence>
<dbReference type="InterPro" id="IPR013785">
    <property type="entry name" value="Aldolase_TIM"/>
</dbReference>
<keyword evidence="8" id="KW-0448">Lipopolysaccharide biosynthesis</keyword>
<comment type="caution">
    <text evidence="10">The sequence shown here is derived from an EMBL/GenBank/DDBJ whole genome shotgun (WGS) entry which is preliminary data.</text>
</comment>
<sequence length="283" mass="30506">MKKIEIGDFVVGGDRLTLIAGPCALESLELGLEVGRKTQVLCEKLGLNYIFKASYDKANRTSISSPRGPGIEKGLQWLAQIKAELGAPILTDIHEPWQAAPVAEVADVLQIPAFLCRQTDLLVAAAKTGRAVNVKKAQFLSAWDMKSVLGKLTEAGNDRVMLCERGTMMGYNQLVVDMRSLVIMRSLGAPVVFDATHSVQMPGGMGGSSGGDRRFALPLARAAVGIGVDALFLEVHPQPEKAMSDGPNMVPLDLLEGFLEQVRAIDRLVRNGIGPVSLDWCER</sequence>
<keyword evidence="6 8" id="KW-0808">Transferase</keyword>
<dbReference type="PANTHER" id="PTHR21057">
    <property type="entry name" value="PHOSPHO-2-DEHYDRO-3-DEOXYHEPTONATE ALDOLASE"/>
    <property type="match status" value="1"/>
</dbReference>
<reference evidence="10 11" key="1">
    <citation type="submission" date="2009-12" db="EMBL/GenBank/DDBJ databases">
        <authorList>
            <person name="Shrivastava S."/>
            <person name="Madupu R."/>
            <person name="Durkin A.S."/>
            <person name="Torralba M."/>
            <person name="Methe B."/>
            <person name="Sutton G.G."/>
            <person name="Strausberg R.L."/>
            <person name="Nelson K.E."/>
        </authorList>
    </citation>
    <scope>NUCLEOTIDE SEQUENCE [LARGE SCALE GENOMIC DNA]</scope>
    <source>
        <strain evidence="10 11">W5455</strain>
    </source>
</reference>
<accession>A0ABM9ZWJ5</accession>
<gene>
    <name evidence="8 10" type="primary">kdsA</name>
    <name evidence="10" type="ORF">HMPREF7215_0329</name>
</gene>
<dbReference type="HAMAP" id="MF_00056">
    <property type="entry name" value="KDO8P_synth"/>
    <property type="match status" value="1"/>
</dbReference>
<comment type="pathway">
    <text evidence="3 8">Carbohydrate biosynthesis; 3-deoxy-D-manno-octulosonate biosynthesis; 3-deoxy-D-manno-octulosonate from D-ribulose 5-phosphate: step 2/3.</text>
</comment>
<evidence type="ECO:0000256" key="6">
    <source>
        <dbReference type="ARBA" id="ARBA00022679"/>
    </source>
</evidence>
<dbReference type="RefSeq" id="WP_009164302.1">
    <property type="nucleotide sequence ID" value="NZ_ADFP01000047.1"/>
</dbReference>
<keyword evidence="11" id="KW-1185">Reference proteome</keyword>
<comment type="catalytic activity">
    <reaction evidence="7 8">
        <text>D-arabinose 5-phosphate + phosphoenolpyruvate + H2O = 3-deoxy-alpha-D-manno-2-octulosonate-8-phosphate + phosphate</text>
        <dbReference type="Rhea" id="RHEA:14053"/>
        <dbReference type="ChEBI" id="CHEBI:15377"/>
        <dbReference type="ChEBI" id="CHEBI:43474"/>
        <dbReference type="ChEBI" id="CHEBI:57693"/>
        <dbReference type="ChEBI" id="CHEBI:58702"/>
        <dbReference type="ChEBI" id="CHEBI:85985"/>
        <dbReference type="EC" id="2.5.1.55"/>
    </reaction>
</comment>
<evidence type="ECO:0000256" key="3">
    <source>
        <dbReference type="ARBA" id="ARBA00004845"/>
    </source>
</evidence>